<evidence type="ECO:0000256" key="13">
    <source>
        <dbReference type="ARBA" id="ARBA00022833"/>
    </source>
</evidence>
<evidence type="ECO:0000256" key="4">
    <source>
        <dbReference type="ARBA" id="ARBA00010284"/>
    </source>
</evidence>
<dbReference type="NCBIfam" id="TIGR00513">
    <property type="entry name" value="accA"/>
    <property type="match status" value="1"/>
</dbReference>
<dbReference type="PANTHER" id="PTHR42853">
    <property type="entry name" value="ACETYL-COENZYME A CARBOXYLASE CARBOXYL TRANSFERASE SUBUNIT ALPHA"/>
    <property type="match status" value="1"/>
</dbReference>
<keyword evidence="7 19" id="KW-0444">Lipid biosynthesis</keyword>
<comment type="cofactor">
    <cofactor evidence="20">
        <name>Zn(2+)</name>
        <dbReference type="ChEBI" id="CHEBI:29105"/>
    </cofactor>
    <text evidence="20">Binds 1 zinc ion per subunit.</text>
</comment>
<evidence type="ECO:0000256" key="8">
    <source>
        <dbReference type="ARBA" id="ARBA00022679"/>
    </source>
</evidence>
<evidence type="ECO:0000256" key="7">
    <source>
        <dbReference type="ARBA" id="ARBA00022516"/>
    </source>
</evidence>
<dbReference type="InterPro" id="IPR011762">
    <property type="entry name" value="COA_CT_N"/>
</dbReference>
<feature type="domain" description="CoA carboxyltransferase N-terminal" evidence="21">
    <location>
        <begin position="15"/>
        <end position="284"/>
    </location>
</feature>
<name>A0ABN3MVT1_STRLO</name>
<evidence type="ECO:0000259" key="21">
    <source>
        <dbReference type="PROSITE" id="PS50980"/>
    </source>
</evidence>
<sequence length="568" mass="61216">MTTTPGPIRAGQDVQWRRCASCGAYIYGKRLDRNRKVCPECQFHFRIPPDVRIAQLADAGSFEAFPDDYAPRDLLGFRDSKPYPDRLRDAQSRTGRQDAVLAGRMSVRGRQLVVAVLDFTFMGGSMGTVVGETVTAAARTALAERLPLLLVAASGGARMQEGALSLMQMAKTSQWIAALREARVPVINLNTDPTFGGVSASFAMLGDVVLAEPGSLLGFAGPQVIRNTIRQELPAGFQSAEFLLEHGMIDAVVPRESQREQLARLLALLGPSVPELPEEAGDSVRTHPVPTTRTTRETVALARDIQRPTTLEYIGYVFDDFVALHGDRAFGDDEALVGGIARFGGQSVVVLGHQKGHDTAELVRSNFGMPNPEGYRKALRLMRFADRFGLPVIAFIDTPGAFPGIGAEERGQSVAIAECILELSRLRVPVVSVVTGEGGSGGALALGVADSVLILENAYYSVISPEGCSTILFGTAEHADRAADALRLTASELLRLGVVDGIVPEPPDGAHTAPHTTALTVRSALARTLAPLLDLSGEQLVDARRRRYDRFGDPRLQPVVDWETHDEH</sequence>
<comment type="subunit">
    <text evidence="19">Acetyl-CoA carboxylase is a heterohexamer composed of biotin carboxyl carrier protein (AccB), biotin carboxylase (AccC) and two subunits each of ACCase subunit alpha (AccA) and ACCase subunit beta (AccD).</text>
</comment>
<dbReference type="PROSITE" id="PS50980">
    <property type="entry name" value="COA_CT_NTER"/>
    <property type="match status" value="1"/>
</dbReference>
<comment type="similarity">
    <text evidence="19">Belongs to the AccA family.</text>
</comment>
<feature type="binding site" evidence="20">
    <location>
        <position position="22"/>
    </location>
    <ligand>
        <name>Zn(2+)</name>
        <dbReference type="ChEBI" id="CHEBI:29105"/>
    </ligand>
</feature>
<keyword evidence="15 19" id="KW-0443">Lipid metabolism</keyword>
<evidence type="ECO:0000313" key="24">
    <source>
        <dbReference type="Proteomes" id="UP001501777"/>
    </source>
</evidence>
<gene>
    <name evidence="20" type="primary">accD</name>
    <name evidence="19" type="synonym">accA</name>
    <name evidence="23" type="ORF">GCM10010276_63890</name>
</gene>
<comment type="function">
    <text evidence="17 20">Component of the acetyl coenzyme A carboxylase (ACC) complex. Biotin carboxylase (BC) catalyzes the carboxylation of biotin on its carrier protein (BCCP) and then the CO(2) group is transferred by the transcarboxylase to acetyl-CoA to form malonyl-CoA.</text>
</comment>
<keyword evidence="8 19" id="KW-0808">Transferase</keyword>
<evidence type="ECO:0000256" key="10">
    <source>
        <dbReference type="ARBA" id="ARBA00022741"/>
    </source>
</evidence>
<dbReference type="Pfam" id="PF03255">
    <property type="entry name" value="ACCA"/>
    <property type="match status" value="1"/>
</dbReference>
<evidence type="ECO:0000256" key="6">
    <source>
        <dbReference type="ARBA" id="ARBA00022490"/>
    </source>
</evidence>
<keyword evidence="16 19" id="KW-0275">Fatty acid biosynthesis</keyword>
<dbReference type="EMBL" id="BAAASG010000015">
    <property type="protein sequence ID" value="GAA2509246.1"/>
    <property type="molecule type" value="Genomic_DNA"/>
</dbReference>
<dbReference type="PANTHER" id="PTHR42853:SF3">
    <property type="entry name" value="ACETYL-COENZYME A CARBOXYLASE CARBOXYL TRANSFERASE SUBUNIT ALPHA, CHLOROPLASTIC"/>
    <property type="match status" value="1"/>
</dbReference>
<evidence type="ECO:0000256" key="15">
    <source>
        <dbReference type="ARBA" id="ARBA00023098"/>
    </source>
</evidence>
<dbReference type="PROSITE" id="PS50989">
    <property type="entry name" value="COA_CT_CTER"/>
    <property type="match status" value="1"/>
</dbReference>
<keyword evidence="6 19" id="KW-0963">Cytoplasm</keyword>
<evidence type="ECO:0000256" key="16">
    <source>
        <dbReference type="ARBA" id="ARBA00023160"/>
    </source>
</evidence>
<dbReference type="InterPro" id="IPR000438">
    <property type="entry name" value="Acetyl_CoA_COase_Trfase_b_su"/>
</dbReference>
<feature type="zinc finger region" description="C4-type" evidence="20">
    <location>
        <begin position="19"/>
        <end position="41"/>
    </location>
</feature>
<evidence type="ECO:0000256" key="17">
    <source>
        <dbReference type="ARBA" id="ARBA00025280"/>
    </source>
</evidence>
<keyword evidence="12 19" id="KW-0276">Fatty acid metabolism</keyword>
<dbReference type="PRINTS" id="PR01069">
    <property type="entry name" value="ACCCTRFRASEA"/>
</dbReference>
<dbReference type="InterPro" id="IPR011763">
    <property type="entry name" value="COA_CT_C"/>
</dbReference>
<accession>A0ABN3MVT1</accession>
<dbReference type="Pfam" id="PF17848">
    <property type="entry name" value="Zn_ribbon_ACC"/>
    <property type="match status" value="1"/>
</dbReference>
<dbReference type="RefSeq" id="WP_344404268.1">
    <property type="nucleotide sequence ID" value="NZ_BAAASG010000015.1"/>
</dbReference>
<dbReference type="Proteomes" id="UP001501777">
    <property type="component" value="Unassembled WGS sequence"/>
</dbReference>
<evidence type="ECO:0000256" key="19">
    <source>
        <dbReference type="HAMAP-Rule" id="MF_00823"/>
    </source>
</evidence>
<evidence type="ECO:0000256" key="12">
    <source>
        <dbReference type="ARBA" id="ARBA00022832"/>
    </source>
</evidence>
<feature type="binding site" evidence="20">
    <location>
        <position position="38"/>
    </location>
    <ligand>
        <name>Zn(2+)</name>
        <dbReference type="ChEBI" id="CHEBI:29105"/>
    </ligand>
</feature>
<feature type="domain" description="CoA carboxyltransferase C-terminal" evidence="22">
    <location>
        <begin position="276"/>
        <end position="531"/>
    </location>
</feature>
<dbReference type="InterPro" id="IPR041010">
    <property type="entry name" value="Znf-ACC"/>
</dbReference>
<keyword evidence="14 19" id="KW-0067">ATP-binding</keyword>
<feature type="binding site" evidence="20">
    <location>
        <position position="19"/>
    </location>
    <ligand>
        <name>Zn(2+)</name>
        <dbReference type="ChEBI" id="CHEBI:29105"/>
    </ligand>
</feature>
<evidence type="ECO:0000313" key="23">
    <source>
        <dbReference type="EMBL" id="GAA2509246.1"/>
    </source>
</evidence>
<evidence type="ECO:0000256" key="20">
    <source>
        <dbReference type="HAMAP-Rule" id="MF_01395"/>
    </source>
</evidence>
<evidence type="ECO:0000256" key="3">
    <source>
        <dbReference type="ARBA" id="ARBA00006276"/>
    </source>
</evidence>
<dbReference type="NCBIfam" id="TIGR00515">
    <property type="entry name" value="accD"/>
    <property type="match status" value="1"/>
</dbReference>
<comment type="catalytic activity">
    <reaction evidence="18 19">
        <text>N(6)-carboxybiotinyl-L-lysyl-[protein] + acetyl-CoA = N(6)-biotinyl-L-lysyl-[protein] + malonyl-CoA</text>
        <dbReference type="Rhea" id="RHEA:54728"/>
        <dbReference type="Rhea" id="RHEA-COMP:10505"/>
        <dbReference type="Rhea" id="RHEA-COMP:10506"/>
        <dbReference type="ChEBI" id="CHEBI:57288"/>
        <dbReference type="ChEBI" id="CHEBI:57384"/>
        <dbReference type="ChEBI" id="CHEBI:83144"/>
        <dbReference type="ChEBI" id="CHEBI:83145"/>
        <dbReference type="EC" id="2.1.3.15"/>
    </reaction>
</comment>
<comment type="caution">
    <text evidence="23">The sequence shown here is derived from an EMBL/GenBank/DDBJ whole genome shotgun (WGS) entry which is preliminary data.</text>
</comment>
<proteinExistence type="inferred from homology"/>
<dbReference type="EC" id="2.1.3.15" evidence="19"/>
<protein>
    <recommendedName>
        <fullName evidence="19 20">Multifunctional fusion protein</fullName>
    </recommendedName>
    <domain>
        <recommendedName>
            <fullName evidence="19">Acetyl-coenzyme A carboxylase carboxyl transferase subunit alpha</fullName>
            <shortName evidence="19">ACCase subunit alpha</shortName>
            <shortName evidence="19">Acetyl-CoA carboxylase carboxyltransferase subunit alpha</shortName>
            <ecNumber evidence="19">2.1.3.15</ecNumber>
        </recommendedName>
    </domain>
    <domain>
        <recommendedName>
            <fullName evidence="20">Acetyl-coenzyme A carboxylase carboxyl transferase subunit beta</fullName>
            <shortName evidence="20">ACCase subunit beta</shortName>
            <shortName evidence="20">Acetyl-CoA carboxylase carboxyltransferase subunit beta</shortName>
        </recommendedName>
    </domain>
</protein>
<comment type="subunit">
    <text evidence="5">Acetyl-CoA carboxylase is a heterotetramer composed of biotin carboxyl carrier protein (AccB), biotin carboxylase (AccC) and two subunits of ACCase subunit beta/alpha.</text>
</comment>
<comment type="function">
    <text evidence="19">Component of the acetyl coenzyme A carboxylase (ACC) complex. First, biotin carboxylase catalyzes the carboxylation of biotin on its carrier protein (BCCP) and then the CO(2) group is transferred by the carboxyltransferase to acetyl-CoA to form malonyl-CoA.</text>
</comment>
<evidence type="ECO:0000256" key="9">
    <source>
        <dbReference type="ARBA" id="ARBA00022723"/>
    </source>
</evidence>
<organism evidence="23 24">
    <name type="scientific">Streptomyces longisporus</name>
    <dbReference type="NCBI Taxonomy" id="1948"/>
    <lineage>
        <taxon>Bacteria</taxon>
        <taxon>Bacillati</taxon>
        <taxon>Actinomycetota</taxon>
        <taxon>Actinomycetes</taxon>
        <taxon>Kitasatosporales</taxon>
        <taxon>Streptomycetaceae</taxon>
        <taxon>Streptomyces</taxon>
    </lineage>
</organism>
<evidence type="ECO:0000256" key="14">
    <source>
        <dbReference type="ARBA" id="ARBA00022840"/>
    </source>
</evidence>
<evidence type="ECO:0000256" key="5">
    <source>
        <dbReference type="ARBA" id="ARBA00011664"/>
    </source>
</evidence>
<dbReference type="InterPro" id="IPR001095">
    <property type="entry name" value="Acetyl_CoA_COase_a_su"/>
</dbReference>
<keyword evidence="10 19" id="KW-0547">Nucleotide-binding</keyword>
<comment type="subcellular location">
    <subcellularLocation>
        <location evidence="1 19">Cytoplasm</location>
    </subcellularLocation>
</comment>
<dbReference type="SUPFAM" id="SSF52096">
    <property type="entry name" value="ClpP/crotonase"/>
    <property type="match status" value="2"/>
</dbReference>
<evidence type="ECO:0000256" key="1">
    <source>
        <dbReference type="ARBA" id="ARBA00004496"/>
    </source>
</evidence>
<evidence type="ECO:0000256" key="18">
    <source>
        <dbReference type="ARBA" id="ARBA00049152"/>
    </source>
</evidence>
<comment type="similarity">
    <text evidence="20">Belongs to the AccD/PCCB family.</text>
</comment>
<dbReference type="HAMAP" id="MF_00823">
    <property type="entry name" value="AcetylCoA_CT_alpha"/>
    <property type="match status" value="1"/>
</dbReference>
<keyword evidence="11 20" id="KW-0863">Zinc-finger</keyword>
<dbReference type="InterPro" id="IPR029045">
    <property type="entry name" value="ClpP/crotonase-like_dom_sf"/>
</dbReference>
<dbReference type="NCBIfam" id="NF004344">
    <property type="entry name" value="PRK05724.1"/>
    <property type="match status" value="1"/>
</dbReference>
<keyword evidence="9 20" id="KW-0479">Metal-binding</keyword>
<comment type="pathway">
    <text evidence="2 19">Lipid metabolism; malonyl-CoA biosynthesis; malonyl-CoA from acetyl-CoA: step 1/1.</text>
</comment>
<evidence type="ECO:0000256" key="11">
    <source>
        <dbReference type="ARBA" id="ARBA00022771"/>
    </source>
</evidence>
<keyword evidence="13 20" id="KW-0862">Zinc</keyword>
<evidence type="ECO:0000259" key="22">
    <source>
        <dbReference type="PROSITE" id="PS50989"/>
    </source>
</evidence>
<dbReference type="Gene3D" id="3.90.226.10">
    <property type="entry name" value="2-enoyl-CoA Hydratase, Chain A, domain 1"/>
    <property type="match status" value="2"/>
</dbReference>
<keyword evidence="24" id="KW-1185">Reference proteome</keyword>
<reference evidence="23 24" key="1">
    <citation type="journal article" date="2019" name="Int. J. Syst. Evol. Microbiol.">
        <title>The Global Catalogue of Microorganisms (GCM) 10K type strain sequencing project: providing services to taxonomists for standard genome sequencing and annotation.</title>
        <authorList>
            <consortium name="The Broad Institute Genomics Platform"/>
            <consortium name="The Broad Institute Genome Sequencing Center for Infectious Disease"/>
            <person name="Wu L."/>
            <person name="Ma J."/>
        </authorList>
    </citation>
    <scope>NUCLEOTIDE SEQUENCE [LARGE SCALE GENOMIC DNA]</scope>
    <source>
        <strain evidence="23 24">JCM 4395</strain>
    </source>
</reference>
<comment type="similarity">
    <text evidence="3">In the C-terminal section; belongs to the AccA family.</text>
</comment>
<dbReference type="NCBIfam" id="NF041504">
    <property type="entry name" value="AccA_sub"/>
    <property type="match status" value="1"/>
</dbReference>
<dbReference type="HAMAP" id="MF_01395">
    <property type="entry name" value="AcetylCoA_CT_beta"/>
    <property type="match status" value="1"/>
</dbReference>
<feature type="binding site" evidence="20">
    <location>
        <position position="41"/>
    </location>
    <ligand>
        <name>Zn(2+)</name>
        <dbReference type="ChEBI" id="CHEBI:29105"/>
    </ligand>
</feature>
<comment type="similarity">
    <text evidence="4">In the N-terminal section; belongs to the AccD/PCCB family.</text>
</comment>
<evidence type="ECO:0000256" key="2">
    <source>
        <dbReference type="ARBA" id="ARBA00004956"/>
    </source>
</evidence>